<proteinExistence type="predicted"/>
<gene>
    <name evidence="2" type="ORF">FK492_16010</name>
</gene>
<evidence type="ECO:0000313" key="2">
    <source>
        <dbReference type="EMBL" id="TQC71281.1"/>
    </source>
</evidence>
<evidence type="ECO:0000313" key="3">
    <source>
        <dbReference type="Proteomes" id="UP000319715"/>
    </source>
</evidence>
<dbReference type="EMBL" id="VICF01000006">
    <property type="protein sequence ID" value="TQC71281.1"/>
    <property type="molecule type" value="Genomic_DNA"/>
</dbReference>
<feature type="compositionally biased region" description="Polar residues" evidence="1">
    <location>
        <begin position="9"/>
        <end position="21"/>
    </location>
</feature>
<organism evidence="2 3">
    <name type="scientific">Pantoea dispersa</name>
    <dbReference type="NCBI Taxonomy" id="59814"/>
    <lineage>
        <taxon>Bacteria</taxon>
        <taxon>Pseudomonadati</taxon>
        <taxon>Pseudomonadota</taxon>
        <taxon>Gammaproteobacteria</taxon>
        <taxon>Enterobacterales</taxon>
        <taxon>Erwiniaceae</taxon>
        <taxon>Pantoea</taxon>
    </lineage>
</organism>
<sequence length="283" mass="32105">MKKLPSPAVNDTQKITSTSQRNRLHRTSYPHLHNELQSILNGYQDYDVNSGNALSVANVNITNNLSIALKKHYASPPSDLKFIDELRASSPNVCPMCGSLKTGTLDHLFPKDDYPCFSVYSKNLVPACDCNSKRKTSLTDGNKRILHPYYDSFLNQRLLSCNITQDSQFPKAKIEIAYVLPQHLEIDSIKYHTEKVVLPSGIINWLEGEWDTTTQSPSLKIQTLPLANIPTIADFSRYLNDALNRYDQSYSTPNNWFSIFIHGILNSHGVVQFLYTKHNLIYP</sequence>
<name>A0ABY2ZWY4_9GAMM</name>
<dbReference type="Proteomes" id="UP000319715">
    <property type="component" value="Unassembled WGS sequence"/>
</dbReference>
<evidence type="ECO:0000256" key="1">
    <source>
        <dbReference type="SAM" id="MobiDB-lite"/>
    </source>
</evidence>
<comment type="caution">
    <text evidence="2">The sequence shown here is derived from an EMBL/GenBank/DDBJ whole genome shotgun (WGS) entry which is preliminary data.</text>
</comment>
<dbReference type="RefSeq" id="WP_141496586.1">
    <property type="nucleotide sequence ID" value="NZ_VICF01000006.1"/>
</dbReference>
<reference evidence="2 3" key="1">
    <citation type="submission" date="2019-06" db="EMBL/GenBank/DDBJ databases">
        <title>Pantoea dispersa Assembly.</title>
        <authorList>
            <person name="Wang J."/>
        </authorList>
    </citation>
    <scope>NUCLEOTIDE SEQUENCE [LARGE SCALE GENOMIC DNA]</scope>
    <source>
        <strain evidence="3">bio</strain>
    </source>
</reference>
<protein>
    <recommendedName>
        <fullName evidence="4">HNH endonuclease</fullName>
    </recommendedName>
</protein>
<keyword evidence="3" id="KW-1185">Reference proteome</keyword>
<accession>A0ABY2ZWY4</accession>
<feature type="region of interest" description="Disordered" evidence="1">
    <location>
        <begin position="1"/>
        <end position="26"/>
    </location>
</feature>
<evidence type="ECO:0008006" key="4">
    <source>
        <dbReference type="Google" id="ProtNLM"/>
    </source>
</evidence>